<dbReference type="Pfam" id="PF02286">
    <property type="entry name" value="Dehydratase_LU"/>
    <property type="match status" value="1"/>
</dbReference>
<keyword evidence="4" id="KW-1185">Reference proteome</keyword>
<dbReference type="GO" id="GO:0031419">
    <property type="term" value="F:cobalamin binding"/>
    <property type="evidence" value="ECO:0007669"/>
    <property type="project" value="InterPro"/>
</dbReference>
<dbReference type="RefSeq" id="WP_089866650.1">
    <property type="nucleotide sequence ID" value="NZ_FOTC01000001.1"/>
</dbReference>
<dbReference type="SUPFAM" id="SSF51703">
    <property type="entry name" value="Cobalamin (vitamin B12)-dependent enzymes"/>
    <property type="match status" value="1"/>
</dbReference>
<evidence type="ECO:0000313" key="3">
    <source>
        <dbReference type="EMBL" id="SFK78327.1"/>
    </source>
</evidence>
<feature type="region of interest" description="Disordered" evidence="1">
    <location>
        <begin position="1"/>
        <end position="31"/>
    </location>
</feature>
<dbReference type="Proteomes" id="UP000199607">
    <property type="component" value="Unassembled WGS sequence"/>
</dbReference>
<dbReference type="STRING" id="553466.SAMN04487950_1070"/>
<dbReference type="EMBL" id="FOTC01000001">
    <property type="protein sequence ID" value="SFK78327.1"/>
    <property type="molecule type" value="Genomic_DNA"/>
</dbReference>
<evidence type="ECO:0000259" key="2">
    <source>
        <dbReference type="Pfam" id="PF02286"/>
    </source>
</evidence>
<sequence length="580" mass="63260">MSDGDARDENVPRTDGGGEVQETTPKRSKRFEALDKREIAKDGFVNEWPEVGFVAMESPNDPDPSVRVEDGKIVEMDGKEREEFDFIDRFIADYAINVEKTEEAVGVDSLEFARKLVDINVPRAEIVELSTAMTPAKLVEVVNHLDIAEIIMAMKKMRTRQTPGNQAHVTSLKDNSAQIAADAAEATLRGFYEVETTVGVARMAPLNALALQIGAQTGRGGSLPQCAVEEATELQLGMRGMTSYAETVSVYGTEDVFKDGDDTPWSKAFLASGYASRGVKMRYTSGAGSELQMGQAEGKSMFYLETRCVLVSKGCGVQGLQNGGISCIAIPTAVPAGVKEVAAENLVTMLADLEVASGNDQTFTHSEKRRTARMMPQFLAGTDFIFSGYSAVPNYDNMFAGSTFDSYDFDEYNIMQRDLQVEGGTRPVDEETVLEYRERAVKALQVVFDELGFPQITDEEVEAAIYANGSKDMPDRSTAQDIKAAEEMMAEEVTGADVVKILAQNGFEDIAENFLGILKGRVAGDYIQTSGIYLGDGEFEVSSAVNDPNEYQGPGTGHRLEGEAWEEKKAVRFAVDPEDI</sequence>
<accession>A0A1I4CDB7</accession>
<proteinExistence type="predicted"/>
<dbReference type="InterPro" id="IPR036999">
    <property type="entry name" value="Diol/glycerol_deHase_lsu_sf"/>
</dbReference>
<organism evidence="3 4">
    <name type="scientific">Halogranum rubrum</name>
    <dbReference type="NCBI Taxonomy" id="553466"/>
    <lineage>
        <taxon>Archaea</taxon>
        <taxon>Methanobacteriati</taxon>
        <taxon>Methanobacteriota</taxon>
        <taxon>Stenosarchaea group</taxon>
        <taxon>Halobacteria</taxon>
        <taxon>Halobacteriales</taxon>
        <taxon>Haloferacaceae</taxon>
    </lineage>
</organism>
<dbReference type="Gene3D" id="3.20.20.350">
    <property type="entry name" value="Diol/glycerol dehydratase, large subunit"/>
    <property type="match status" value="1"/>
</dbReference>
<evidence type="ECO:0000256" key="1">
    <source>
        <dbReference type="SAM" id="MobiDB-lite"/>
    </source>
</evidence>
<dbReference type="AlphaFoldDB" id="A0A1I4CDB7"/>
<feature type="compositionally biased region" description="Basic and acidic residues" evidence="1">
    <location>
        <begin position="1"/>
        <end position="12"/>
    </location>
</feature>
<dbReference type="GO" id="GO:0016836">
    <property type="term" value="F:hydro-lyase activity"/>
    <property type="evidence" value="ECO:0007669"/>
    <property type="project" value="InterPro"/>
</dbReference>
<gene>
    <name evidence="3" type="ORF">SAMN04487950_1070</name>
</gene>
<dbReference type="InterPro" id="IPR003206">
    <property type="entry name" value="Diol/glycerol_deHydtase_lsu"/>
</dbReference>
<protein>
    <submittedName>
        <fullName evidence="3">Propanediol dehydratase large subunit</fullName>
    </submittedName>
</protein>
<reference evidence="4" key="1">
    <citation type="submission" date="2016-10" db="EMBL/GenBank/DDBJ databases">
        <authorList>
            <person name="Varghese N."/>
            <person name="Submissions S."/>
        </authorList>
    </citation>
    <scope>NUCLEOTIDE SEQUENCE [LARGE SCALE GENOMIC DNA]</scope>
    <source>
        <strain evidence="4">CGMCC 1.7738</strain>
    </source>
</reference>
<feature type="domain" description="Diol/glycerol dehydratase large subunit" evidence="2">
    <location>
        <begin position="26"/>
        <end position="579"/>
    </location>
</feature>
<dbReference type="NCBIfam" id="NF011979">
    <property type="entry name" value="PRK15444.1"/>
    <property type="match status" value="1"/>
</dbReference>
<name>A0A1I4CDB7_9EURY</name>
<dbReference type="InterPro" id="IPR016176">
    <property type="entry name" value="Cbl-dep_enz_cat"/>
</dbReference>
<evidence type="ECO:0000313" key="4">
    <source>
        <dbReference type="Proteomes" id="UP000199607"/>
    </source>
</evidence>